<comment type="caution">
    <text evidence="3">The sequence shown here is derived from an EMBL/GenBank/DDBJ whole genome shotgun (WGS) entry which is preliminary data.</text>
</comment>
<organism evidence="3 4">
    <name type="scientific">Sinisalibacter aestuarii</name>
    <dbReference type="NCBI Taxonomy" id="2949426"/>
    <lineage>
        <taxon>Bacteria</taxon>
        <taxon>Pseudomonadati</taxon>
        <taxon>Pseudomonadota</taxon>
        <taxon>Alphaproteobacteria</taxon>
        <taxon>Rhodobacterales</taxon>
        <taxon>Roseobacteraceae</taxon>
        <taxon>Sinisalibacter</taxon>
    </lineage>
</organism>
<keyword evidence="4" id="KW-1185">Reference proteome</keyword>
<dbReference type="InterPro" id="IPR012337">
    <property type="entry name" value="RNaseH-like_sf"/>
</dbReference>
<accession>A0ABQ5LXV2</accession>
<proteinExistence type="predicted"/>
<dbReference type="Proteomes" id="UP001144205">
    <property type="component" value="Unassembled WGS sequence"/>
</dbReference>
<evidence type="ECO:0000256" key="1">
    <source>
        <dbReference type="SAM" id="MobiDB-lite"/>
    </source>
</evidence>
<evidence type="ECO:0000259" key="2">
    <source>
        <dbReference type="PROSITE" id="PS50994"/>
    </source>
</evidence>
<dbReference type="EMBL" id="BROH01000010">
    <property type="protein sequence ID" value="GKY89226.1"/>
    <property type="molecule type" value="Genomic_DNA"/>
</dbReference>
<dbReference type="InterPro" id="IPR036397">
    <property type="entry name" value="RNaseH_sf"/>
</dbReference>
<dbReference type="Gene3D" id="3.30.420.10">
    <property type="entry name" value="Ribonuclease H-like superfamily/Ribonuclease H"/>
    <property type="match status" value="1"/>
</dbReference>
<dbReference type="PROSITE" id="PS50994">
    <property type="entry name" value="INTEGRASE"/>
    <property type="match status" value="1"/>
</dbReference>
<evidence type="ECO:0000313" key="4">
    <source>
        <dbReference type="Proteomes" id="UP001144205"/>
    </source>
</evidence>
<feature type="compositionally biased region" description="Basic and acidic residues" evidence="1">
    <location>
        <begin position="92"/>
        <end position="106"/>
    </location>
</feature>
<dbReference type="Pfam" id="PF13683">
    <property type="entry name" value="rve_3"/>
    <property type="match status" value="1"/>
</dbReference>
<dbReference type="InterPro" id="IPR001584">
    <property type="entry name" value="Integrase_cat-core"/>
</dbReference>
<dbReference type="SUPFAM" id="SSF53098">
    <property type="entry name" value="Ribonuclease H-like"/>
    <property type="match status" value="1"/>
</dbReference>
<evidence type="ECO:0000313" key="3">
    <source>
        <dbReference type="EMBL" id="GKY89226.1"/>
    </source>
</evidence>
<feature type="domain" description="Integrase catalytic" evidence="2">
    <location>
        <begin position="1"/>
        <end position="97"/>
    </location>
</feature>
<dbReference type="PANTHER" id="PTHR47515">
    <property type="entry name" value="LOW CALCIUM RESPONSE LOCUS PROTEIN T"/>
    <property type="match status" value="1"/>
</dbReference>
<dbReference type="PANTHER" id="PTHR47515:SF1">
    <property type="entry name" value="BLR2054 PROTEIN"/>
    <property type="match status" value="1"/>
</dbReference>
<feature type="region of interest" description="Disordered" evidence="1">
    <location>
        <begin position="78"/>
        <end position="106"/>
    </location>
</feature>
<sequence length="106" mass="12257">MHVVSDNGTELTSNAMLKWQEDCQVGWHYIAPGKPMQNGLVESFNGRMREECLNEHLFPSLRHACRMIAAWRADYNHHRPHSSLAGPPPHEYVNRSKEDQNLHRAN</sequence>
<gene>
    <name evidence="3" type="ORF">STA1M1_30950</name>
</gene>
<name>A0ABQ5LXV2_9RHOB</name>
<protein>
    <recommendedName>
        <fullName evidence="2">Integrase catalytic domain-containing protein</fullName>
    </recommendedName>
</protein>
<reference evidence="3" key="1">
    <citation type="journal article" date="2023" name="Int. J. Syst. Evol. Microbiol.">
        <title>Sinisalibacter aestuarii sp. nov., isolated from estuarine sediment of the Arakawa River.</title>
        <authorList>
            <person name="Arafat S.T."/>
            <person name="Hirano S."/>
            <person name="Sato A."/>
            <person name="Takeuchi K."/>
            <person name="Yasuda T."/>
            <person name="Terahara T."/>
            <person name="Hamada M."/>
            <person name="Kobayashi T."/>
        </authorList>
    </citation>
    <scope>NUCLEOTIDE SEQUENCE</scope>
    <source>
        <strain evidence="3">B-399</strain>
    </source>
</reference>